<dbReference type="EMBL" id="JATAAI010000001">
    <property type="protein sequence ID" value="KAK1749215.1"/>
    <property type="molecule type" value="Genomic_DNA"/>
</dbReference>
<evidence type="ECO:0000256" key="1">
    <source>
        <dbReference type="ARBA" id="ARBA00004123"/>
    </source>
</evidence>
<evidence type="ECO:0000256" key="4">
    <source>
        <dbReference type="ARBA" id="ARBA00022763"/>
    </source>
</evidence>
<evidence type="ECO:0000256" key="7">
    <source>
        <dbReference type="ARBA" id="ARBA00023204"/>
    </source>
</evidence>
<comment type="subcellular location">
    <subcellularLocation>
        <location evidence="1">Nucleus</location>
    </subcellularLocation>
</comment>
<dbReference type="Pfam" id="PF05192">
    <property type="entry name" value="MutS_III"/>
    <property type="match status" value="1"/>
</dbReference>
<protein>
    <submittedName>
        <fullName evidence="11">DNA mismatch repair protein MutS family protein</fullName>
    </submittedName>
</protein>
<dbReference type="Pfam" id="PF00488">
    <property type="entry name" value="MutS_V"/>
    <property type="match status" value="1"/>
</dbReference>
<evidence type="ECO:0000256" key="6">
    <source>
        <dbReference type="ARBA" id="ARBA00023125"/>
    </source>
</evidence>
<keyword evidence="6" id="KW-0238">DNA-binding</keyword>
<evidence type="ECO:0000256" key="2">
    <source>
        <dbReference type="ARBA" id="ARBA00006271"/>
    </source>
</evidence>
<dbReference type="GO" id="GO:0030983">
    <property type="term" value="F:mismatched DNA binding"/>
    <property type="evidence" value="ECO:0007669"/>
    <property type="project" value="InterPro"/>
</dbReference>
<dbReference type="Gene3D" id="3.40.50.300">
    <property type="entry name" value="P-loop containing nucleotide triphosphate hydrolases"/>
    <property type="match status" value="1"/>
</dbReference>
<evidence type="ECO:0000256" key="9">
    <source>
        <dbReference type="SAM" id="Coils"/>
    </source>
</evidence>
<dbReference type="InterPro" id="IPR036187">
    <property type="entry name" value="DNA_mismatch_repair_MutS_sf"/>
</dbReference>
<dbReference type="GO" id="GO:0032301">
    <property type="term" value="C:MutSalpha complex"/>
    <property type="evidence" value="ECO:0007669"/>
    <property type="project" value="TreeGrafter"/>
</dbReference>
<dbReference type="GO" id="GO:0006312">
    <property type="term" value="P:mitotic recombination"/>
    <property type="evidence" value="ECO:0007669"/>
    <property type="project" value="TreeGrafter"/>
</dbReference>
<keyword evidence="4" id="KW-0227">DNA damage</keyword>
<keyword evidence="8" id="KW-0539">Nucleus</keyword>
<dbReference type="SUPFAM" id="SSF52540">
    <property type="entry name" value="P-loop containing nucleoside triphosphate hydrolases"/>
    <property type="match status" value="1"/>
</dbReference>
<keyword evidence="3" id="KW-0547">Nucleotide-binding</keyword>
<dbReference type="InterPro" id="IPR000432">
    <property type="entry name" value="DNA_mismatch_repair_MutS_C"/>
</dbReference>
<evidence type="ECO:0000313" key="12">
    <source>
        <dbReference type="Proteomes" id="UP001224775"/>
    </source>
</evidence>
<evidence type="ECO:0000256" key="3">
    <source>
        <dbReference type="ARBA" id="ARBA00022741"/>
    </source>
</evidence>
<dbReference type="SMART" id="SM00534">
    <property type="entry name" value="MUTSac"/>
    <property type="match status" value="1"/>
</dbReference>
<dbReference type="InterPro" id="IPR045076">
    <property type="entry name" value="MutS"/>
</dbReference>
<dbReference type="FunFam" id="3.40.50.300:FF:002852">
    <property type="entry name" value="Mismatch repair protein"/>
    <property type="match status" value="1"/>
</dbReference>
<organism evidence="11 12">
    <name type="scientific">Skeletonema marinoi</name>
    <dbReference type="NCBI Taxonomy" id="267567"/>
    <lineage>
        <taxon>Eukaryota</taxon>
        <taxon>Sar</taxon>
        <taxon>Stramenopiles</taxon>
        <taxon>Ochrophyta</taxon>
        <taxon>Bacillariophyta</taxon>
        <taxon>Coscinodiscophyceae</taxon>
        <taxon>Thalassiosirophycidae</taxon>
        <taxon>Thalassiosirales</taxon>
        <taxon>Skeletonemataceae</taxon>
        <taxon>Skeletonema</taxon>
        <taxon>Skeletonema marinoi-dohrnii complex</taxon>
    </lineage>
</organism>
<dbReference type="SUPFAM" id="SSF48334">
    <property type="entry name" value="DNA repair protein MutS, domain III"/>
    <property type="match status" value="1"/>
</dbReference>
<comment type="caution">
    <text evidence="11">The sequence shown here is derived from an EMBL/GenBank/DDBJ whole genome shotgun (WGS) entry which is preliminary data.</text>
</comment>
<gene>
    <name evidence="11" type="ORF">QTG54_001154</name>
</gene>
<comment type="similarity">
    <text evidence="2">Belongs to the DNA mismatch repair MutS family.</text>
</comment>
<dbReference type="InterPro" id="IPR027417">
    <property type="entry name" value="P-loop_NTPase"/>
</dbReference>
<dbReference type="AlphaFoldDB" id="A0AAD8YPE4"/>
<evidence type="ECO:0000259" key="10">
    <source>
        <dbReference type="PROSITE" id="PS00486"/>
    </source>
</evidence>
<dbReference type="PANTHER" id="PTHR11361">
    <property type="entry name" value="DNA MISMATCH REPAIR PROTEIN MUTS FAMILY MEMBER"/>
    <property type="match status" value="1"/>
</dbReference>
<dbReference type="PIRSF" id="PIRSF005813">
    <property type="entry name" value="MSH2"/>
    <property type="match status" value="1"/>
</dbReference>
<keyword evidence="9" id="KW-0175">Coiled coil</keyword>
<sequence length="904" mass="99004">MSFFSAGKQAEEVPSSPMSIVTILLSRSATSAGGNSTHDSSTAKLAVVVRKPIKRSGHGDKVSHKLEYFTFLDDRRSFANVDALLTRFAPVSTVYVACTESLDDNNNNDSSAKSKKRSVAEVSKVLQQLVHVIESRVDVSESNVNDDDDDNSSMTVNVLPNLSKVKASSLVEQCLKHLLGGETSEAHLAYRGDKRMAEEPMVSWCLGHLFNADRSLCDESDDSEGSCCVVSGTLHSHLALDRTASEAIHLFPPRNGSGAALLTGGNSSNNSLYGVLNHCQTKMGSRTLEVWLRQPCVELKEIMRRQDVVAKLVEDSIGRDRLREEGLAAFRGLDIDALGYKLDAVGRAAREGGNLGSTSKALECLYKLHLFADKCLPTLLDSLGALMPTEEEQQQSDESDDTCALSSCFKGLSGVMNHLGKAVELAEKVIDFNAAPRDFIIKPDLDENLRDIKNELDGVQGELEAIHEEMNEIWADVSGQGNNQVRLEDVDSNSNTSCVWQFRLPKTNDAKLLESKLKDRGVKIHRILKNGVYFSTKELTQLGTKKKDLMTEYEEKQRDMVIKCMAVASTYVPVLESASALLAELDVLTSFAHVAAYSSSGYCRPEMTDGEEDGLGITLEQARHPCVELQDDMNFIANDFNLTFGESSYLIVTGPNMGGKSTYIRSLGAIVTMAQIGSFVPCSSAKINIVHHILARVGAGDAQDRGISTFMAEMLEASSILRTSTKRSLIVIDELGRGTSTFDGFGLAKAISEHIVQKIGCMTVFATHFHELTALEEQEASVTNCHVTAHGDKQNGLTFLYEVRPGPCLESFGIQVAEMADMPASIIANAKRKAKQLENFDYRKRSKDADQGDNVVNHEASERTAAAMEFLCKFKQLPLNKMDEEDRKKSIMPLLDQYGFGPKA</sequence>
<dbReference type="PROSITE" id="PS00486">
    <property type="entry name" value="DNA_MISMATCH_REPAIR_2"/>
    <property type="match status" value="1"/>
</dbReference>
<dbReference type="Gene3D" id="1.10.1420.10">
    <property type="match status" value="2"/>
</dbReference>
<evidence type="ECO:0000256" key="5">
    <source>
        <dbReference type="ARBA" id="ARBA00022840"/>
    </source>
</evidence>
<dbReference type="InterPro" id="IPR011184">
    <property type="entry name" value="DNA_mismatch_repair_Msh2"/>
</dbReference>
<feature type="coiled-coil region" evidence="9">
    <location>
        <begin position="442"/>
        <end position="469"/>
    </location>
</feature>
<keyword evidence="5" id="KW-0067">ATP-binding</keyword>
<dbReference type="GO" id="GO:0006298">
    <property type="term" value="P:mismatch repair"/>
    <property type="evidence" value="ECO:0007669"/>
    <property type="project" value="InterPro"/>
</dbReference>
<dbReference type="GO" id="GO:0005524">
    <property type="term" value="F:ATP binding"/>
    <property type="evidence" value="ECO:0007669"/>
    <property type="project" value="UniProtKB-KW"/>
</dbReference>
<keyword evidence="12" id="KW-1185">Reference proteome</keyword>
<dbReference type="Proteomes" id="UP001224775">
    <property type="component" value="Unassembled WGS sequence"/>
</dbReference>
<keyword evidence="7" id="KW-0234">DNA repair</keyword>
<dbReference type="GO" id="GO:0140664">
    <property type="term" value="F:ATP-dependent DNA damage sensor activity"/>
    <property type="evidence" value="ECO:0007669"/>
    <property type="project" value="InterPro"/>
</dbReference>
<dbReference type="PANTHER" id="PTHR11361:SF35">
    <property type="entry name" value="DNA MISMATCH REPAIR PROTEIN MSH2"/>
    <property type="match status" value="1"/>
</dbReference>
<evidence type="ECO:0000313" key="11">
    <source>
        <dbReference type="EMBL" id="KAK1749215.1"/>
    </source>
</evidence>
<reference evidence="11" key="1">
    <citation type="submission" date="2023-06" db="EMBL/GenBank/DDBJ databases">
        <title>Survivors Of The Sea: Transcriptome response of Skeletonema marinoi to long-term dormancy.</title>
        <authorList>
            <person name="Pinder M.I.M."/>
            <person name="Kourtchenko O."/>
            <person name="Robertson E.K."/>
            <person name="Larsson T."/>
            <person name="Maumus F."/>
            <person name="Osuna-Cruz C.M."/>
            <person name="Vancaester E."/>
            <person name="Stenow R."/>
            <person name="Vandepoele K."/>
            <person name="Ploug H."/>
            <person name="Bruchert V."/>
            <person name="Godhe A."/>
            <person name="Topel M."/>
        </authorList>
    </citation>
    <scope>NUCLEOTIDE SEQUENCE</scope>
    <source>
        <strain evidence="11">R05AC</strain>
    </source>
</reference>
<evidence type="ECO:0000256" key="8">
    <source>
        <dbReference type="ARBA" id="ARBA00023242"/>
    </source>
</evidence>
<proteinExistence type="inferred from homology"/>
<name>A0AAD8YPE4_9STRA</name>
<feature type="domain" description="DNA mismatch repair proteins mutS family" evidence="10">
    <location>
        <begin position="728"/>
        <end position="744"/>
    </location>
</feature>
<dbReference type="SMART" id="SM00533">
    <property type="entry name" value="MUTSd"/>
    <property type="match status" value="1"/>
</dbReference>
<dbReference type="InterPro" id="IPR007696">
    <property type="entry name" value="DNA_mismatch_repair_MutS_core"/>
</dbReference>
<accession>A0AAD8YPE4</accession>